<evidence type="ECO:0000313" key="1">
    <source>
        <dbReference type="EMBL" id="KAL0477135.1"/>
    </source>
</evidence>
<gene>
    <name evidence="1" type="ORF">AKO1_005951</name>
</gene>
<comment type="caution">
    <text evidence="1">The sequence shown here is derived from an EMBL/GenBank/DDBJ whole genome shotgun (WGS) entry which is preliminary data.</text>
</comment>
<keyword evidence="2" id="KW-1185">Reference proteome</keyword>
<accession>A0AAW2YJY4</accession>
<dbReference type="Proteomes" id="UP001431209">
    <property type="component" value="Unassembled WGS sequence"/>
</dbReference>
<sequence>MTNSYNSQINKVFKFDHTVEHRRIRTKIRSELRNHYRMVEQVNDFNLGTRTIKRGCYCCSVGCRTKSYYKKHLKEECIHKAHEKNSNEFDKYKKTNSPFAFKEYRKMCCK</sequence>
<reference evidence="1 2" key="1">
    <citation type="submission" date="2024-03" db="EMBL/GenBank/DDBJ databases">
        <title>The Acrasis kona genome and developmental transcriptomes reveal deep origins of eukaryotic multicellular pathways.</title>
        <authorList>
            <person name="Sheikh S."/>
            <person name="Fu C.-J."/>
            <person name="Brown M.W."/>
            <person name="Baldauf S.L."/>
        </authorList>
    </citation>
    <scope>NUCLEOTIDE SEQUENCE [LARGE SCALE GENOMIC DNA]</scope>
    <source>
        <strain evidence="1 2">ATCC MYA-3509</strain>
    </source>
</reference>
<proteinExistence type="predicted"/>
<dbReference type="EMBL" id="JAOPGA020000144">
    <property type="protein sequence ID" value="KAL0477135.1"/>
    <property type="molecule type" value="Genomic_DNA"/>
</dbReference>
<dbReference type="AlphaFoldDB" id="A0AAW2YJY4"/>
<organism evidence="1 2">
    <name type="scientific">Acrasis kona</name>
    <dbReference type="NCBI Taxonomy" id="1008807"/>
    <lineage>
        <taxon>Eukaryota</taxon>
        <taxon>Discoba</taxon>
        <taxon>Heterolobosea</taxon>
        <taxon>Tetramitia</taxon>
        <taxon>Eutetramitia</taxon>
        <taxon>Acrasidae</taxon>
        <taxon>Acrasis</taxon>
    </lineage>
</organism>
<name>A0AAW2YJY4_9EUKA</name>
<evidence type="ECO:0000313" key="2">
    <source>
        <dbReference type="Proteomes" id="UP001431209"/>
    </source>
</evidence>
<protein>
    <submittedName>
        <fullName evidence="1">Uncharacterized protein</fullName>
    </submittedName>
</protein>